<evidence type="ECO:0000256" key="1">
    <source>
        <dbReference type="SAM" id="MobiDB-lite"/>
    </source>
</evidence>
<dbReference type="RefSeq" id="WP_255329902.1">
    <property type="nucleotide sequence ID" value="NZ_JAKZEU010000003.1"/>
</dbReference>
<feature type="compositionally biased region" description="Basic and acidic residues" evidence="1">
    <location>
        <begin position="97"/>
        <end position="138"/>
    </location>
</feature>
<feature type="compositionally biased region" description="Polar residues" evidence="1">
    <location>
        <begin position="75"/>
        <end position="84"/>
    </location>
</feature>
<organism evidence="2 3">
    <name type="scientific">Paracoccus albicereus</name>
    <dbReference type="NCBI Taxonomy" id="2922394"/>
    <lineage>
        <taxon>Bacteria</taxon>
        <taxon>Pseudomonadati</taxon>
        <taxon>Pseudomonadota</taxon>
        <taxon>Alphaproteobacteria</taxon>
        <taxon>Rhodobacterales</taxon>
        <taxon>Paracoccaceae</taxon>
        <taxon>Paracoccus</taxon>
    </lineage>
</organism>
<reference evidence="2 3" key="1">
    <citation type="submission" date="2022-03" db="EMBL/GenBank/DDBJ databases">
        <authorList>
            <person name="He Y."/>
        </authorList>
    </citation>
    <scope>NUCLEOTIDE SEQUENCE [LARGE SCALE GENOMIC DNA]</scope>
    <source>
        <strain evidence="2 3">TK19116</strain>
    </source>
</reference>
<proteinExistence type="predicted"/>
<comment type="caution">
    <text evidence="2">The sequence shown here is derived from an EMBL/GenBank/DDBJ whole genome shotgun (WGS) entry which is preliminary data.</text>
</comment>
<gene>
    <name evidence="2" type="ORF">MLD63_10715</name>
</gene>
<dbReference type="Proteomes" id="UP001203945">
    <property type="component" value="Unassembled WGS sequence"/>
</dbReference>
<accession>A0ABT1MRG0</accession>
<feature type="compositionally biased region" description="Basic and acidic residues" evidence="1">
    <location>
        <begin position="174"/>
        <end position="183"/>
    </location>
</feature>
<feature type="region of interest" description="Disordered" evidence="1">
    <location>
        <begin position="1"/>
        <end position="183"/>
    </location>
</feature>
<feature type="compositionally biased region" description="Basic and acidic residues" evidence="1">
    <location>
        <begin position="55"/>
        <end position="67"/>
    </location>
</feature>
<dbReference type="EMBL" id="JAKZEU010000003">
    <property type="protein sequence ID" value="MCQ0970897.1"/>
    <property type="molecule type" value="Genomic_DNA"/>
</dbReference>
<protein>
    <submittedName>
        <fullName evidence="2">Uncharacterized protein</fullName>
    </submittedName>
</protein>
<evidence type="ECO:0000313" key="3">
    <source>
        <dbReference type="Proteomes" id="UP001203945"/>
    </source>
</evidence>
<name>A0ABT1MRG0_9RHOB</name>
<evidence type="ECO:0000313" key="2">
    <source>
        <dbReference type="EMBL" id="MCQ0970897.1"/>
    </source>
</evidence>
<keyword evidence="3" id="KW-1185">Reference proteome</keyword>
<sequence length="183" mass="19967">MTKPDSPAGPEEKRALDQDELQMADQARQPGLGKLSDRDLSDLISRLRSRRNKARDRGDRQAREARGKAAPSGATAASGNSGTLTKLDYLDQALTRASEERDRRASSDDGTSQKDLAEKAMELKENSHSESSMKEDGGAIHPNDPEADQGGKNLEETERNTAPSGAFEEAGDLPARERSRTRY</sequence>